<evidence type="ECO:0000256" key="2">
    <source>
        <dbReference type="ARBA" id="ARBA00008328"/>
    </source>
</evidence>
<dbReference type="PANTHER" id="PTHR12263">
    <property type="entry name" value="VACUOLAR ATP SYNTHASE SUBUNIT H"/>
    <property type="match status" value="1"/>
</dbReference>
<protein>
    <submittedName>
        <fullName evidence="10">Uncharacterized protein</fullName>
    </submittedName>
</protein>
<name>A0A6A6QBF7_9PEZI</name>
<evidence type="ECO:0000256" key="6">
    <source>
        <dbReference type="ARBA" id="ARBA00022989"/>
    </source>
</evidence>
<comment type="subcellular location">
    <subcellularLocation>
        <location evidence="1">Endomembrane system</location>
        <topology evidence="1">Multi-pass membrane protein</topology>
    </subcellularLocation>
</comment>
<dbReference type="Proteomes" id="UP000799750">
    <property type="component" value="Unassembled WGS sequence"/>
</dbReference>
<dbReference type="AlphaFoldDB" id="A0A6A6QBF7"/>
<comment type="similarity">
    <text evidence="2">Belongs to the V-ATPase e1/e2 subunit family.</text>
</comment>
<evidence type="ECO:0000313" key="10">
    <source>
        <dbReference type="EMBL" id="KAF2489330.1"/>
    </source>
</evidence>
<evidence type="ECO:0000256" key="5">
    <source>
        <dbReference type="ARBA" id="ARBA00022781"/>
    </source>
</evidence>
<organism evidence="10 11">
    <name type="scientific">Lophium mytilinum</name>
    <dbReference type="NCBI Taxonomy" id="390894"/>
    <lineage>
        <taxon>Eukaryota</taxon>
        <taxon>Fungi</taxon>
        <taxon>Dikarya</taxon>
        <taxon>Ascomycota</taxon>
        <taxon>Pezizomycotina</taxon>
        <taxon>Dothideomycetes</taxon>
        <taxon>Pleosporomycetidae</taxon>
        <taxon>Mytilinidiales</taxon>
        <taxon>Mytilinidiaceae</taxon>
        <taxon>Lophium</taxon>
    </lineage>
</organism>
<dbReference type="OrthoDB" id="1508846at2759"/>
<dbReference type="GO" id="GO:0007035">
    <property type="term" value="P:vacuolar acidification"/>
    <property type="evidence" value="ECO:0007669"/>
    <property type="project" value="TreeGrafter"/>
</dbReference>
<keyword evidence="11" id="KW-1185">Reference proteome</keyword>
<proteinExistence type="inferred from homology"/>
<reference evidence="10" key="1">
    <citation type="journal article" date="2020" name="Stud. Mycol.">
        <title>101 Dothideomycetes genomes: a test case for predicting lifestyles and emergence of pathogens.</title>
        <authorList>
            <person name="Haridas S."/>
            <person name="Albert R."/>
            <person name="Binder M."/>
            <person name="Bloem J."/>
            <person name="Labutti K."/>
            <person name="Salamov A."/>
            <person name="Andreopoulos B."/>
            <person name="Baker S."/>
            <person name="Barry K."/>
            <person name="Bills G."/>
            <person name="Bluhm B."/>
            <person name="Cannon C."/>
            <person name="Castanera R."/>
            <person name="Culley D."/>
            <person name="Daum C."/>
            <person name="Ezra D."/>
            <person name="Gonzalez J."/>
            <person name="Henrissat B."/>
            <person name="Kuo A."/>
            <person name="Liang C."/>
            <person name="Lipzen A."/>
            <person name="Lutzoni F."/>
            <person name="Magnuson J."/>
            <person name="Mondo S."/>
            <person name="Nolan M."/>
            <person name="Ohm R."/>
            <person name="Pangilinan J."/>
            <person name="Park H.-J."/>
            <person name="Ramirez L."/>
            <person name="Alfaro M."/>
            <person name="Sun H."/>
            <person name="Tritt A."/>
            <person name="Yoshinaga Y."/>
            <person name="Zwiers L.-H."/>
            <person name="Turgeon B."/>
            <person name="Goodwin S."/>
            <person name="Spatafora J."/>
            <person name="Crous P."/>
            <person name="Grigoriev I."/>
        </authorList>
    </citation>
    <scope>NUCLEOTIDE SEQUENCE</scope>
    <source>
        <strain evidence="10">CBS 269.34</strain>
    </source>
</reference>
<sequence>WSLLVGFVVVLIFCVVSWFVAPKGETQTVWRSTLLLSAVSMFLMWAITFLAQWHPLITPIRLDLRPHEGSH</sequence>
<keyword evidence="8 9" id="KW-0472">Membrane</keyword>
<keyword evidence="4 9" id="KW-0812">Transmembrane</keyword>
<evidence type="ECO:0000256" key="8">
    <source>
        <dbReference type="ARBA" id="ARBA00023136"/>
    </source>
</evidence>
<dbReference type="GO" id="GO:0000220">
    <property type="term" value="C:vacuolar proton-transporting V-type ATPase, V0 domain"/>
    <property type="evidence" value="ECO:0007669"/>
    <property type="project" value="TreeGrafter"/>
</dbReference>
<dbReference type="InterPro" id="IPR008389">
    <property type="entry name" value="ATPase_V0-cplx_e1/e2_su"/>
</dbReference>
<gene>
    <name evidence="10" type="ORF">BU16DRAFT_472553</name>
</gene>
<accession>A0A6A6QBF7</accession>
<evidence type="ECO:0000256" key="4">
    <source>
        <dbReference type="ARBA" id="ARBA00022692"/>
    </source>
</evidence>
<evidence type="ECO:0000256" key="3">
    <source>
        <dbReference type="ARBA" id="ARBA00022448"/>
    </source>
</evidence>
<dbReference type="GO" id="GO:0046961">
    <property type="term" value="F:proton-transporting ATPase activity, rotational mechanism"/>
    <property type="evidence" value="ECO:0007669"/>
    <property type="project" value="InterPro"/>
</dbReference>
<dbReference type="GO" id="GO:0012505">
    <property type="term" value="C:endomembrane system"/>
    <property type="evidence" value="ECO:0007669"/>
    <property type="project" value="UniProtKB-SubCell"/>
</dbReference>
<keyword evidence="5" id="KW-0375">Hydrogen ion transport</keyword>
<feature type="non-terminal residue" evidence="10">
    <location>
        <position position="1"/>
    </location>
</feature>
<evidence type="ECO:0000256" key="9">
    <source>
        <dbReference type="SAM" id="Phobius"/>
    </source>
</evidence>
<evidence type="ECO:0000256" key="1">
    <source>
        <dbReference type="ARBA" id="ARBA00004127"/>
    </source>
</evidence>
<keyword evidence="7" id="KW-0406">Ion transport</keyword>
<evidence type="ECO:0000313" key="11">
    <source>
        <dbReference type="Proteomes" id="UP000799750"/>
    </source>
</evidence>
<dbReference type="EMBL" id="MU004199">
    <property type="protein sequence ID" value="KAF2489330.1"/>
    <property type="molecule type" value="Genomic_DNA"/>
</dbReference>
<dbReference type="PANTHER" id="PTHR12263:SF0">
    <property type="entry name" value="V-TYPE PROTON ATPASE SUBUNIT"/>
    <property type="match status" value="1"/>
</dbReference>
<dbReference type="Pfam" id="PF05493">
    <property type="entry name" value="ATP_synt_H"/>
    <property type="match status" value="1"/>
</dbReference>
<evidence type="ECO:0000256" key="7">
    <source>
        <dbReference type="ARBA" id="ARBA00023065"/>
    </source>
</evidence>
<keyword evidence="6 9" id="KW-1133">Transmembrane helix</keyword>
<feature type="transmembrane region" description="Helical" evidence="9">
    <location>
        <begin position="32"/>
        <end position="51"/>
    </location>
</feature>
<keyword evidence="3" id="KW-0813">Transport</keyword>